<dbReference type="Pfam" id="PF00903">
    <property type="entry name" value="Glyoxalase"/>
    <property type="match status" value="1"/>
</dbReference>
<organism evidence="2 3">
    <name type="scientific">Lysobacter korlensis</name>
    <dbReference type="NCBI Taxonomy" id="553636"/>
    <lineage>
        <taxon>Bacteria</taxon>
        <taxon>Pseudomonadati</taxon>
        <taxon>Pseudomonadota</taxon>
        <taxon>Gammaproteobacteria</taxon>
        <taxon>Lysobacterales</taxon>
        <taxon>Lysobacteraceae</taxon>
        <taxon>Lysobacter</taxon>
    </lineage>
</organism>
<reference evidence="2 3" key="1">
    <citation type="submission" date="2024-09" db="EMBL/GenBank/DDBJ databases">
        <authorList>
            <person name="Sun Q."/>
            <person name="Mori K."/>
        </authorList>
    </citation>
    <scope>NUCLEOTIDE SEQUENCE [LARGE SCALE GENOMIC DNA]</scope>
    <source>
        <strain evidence="2 3">KCTC 23076</strain>
    </source>
</reference>
<dbReference type="PROSITE" id="PS51819">
    <property type="entry name" value="VOC"/>
    <property type="match status" value="1"/>
</dbReference>
<protein>
    <submittedName>
        <fullName evidence="2">VOC family protein</fullName>
    </submittedName>
</protein>
<dbReference type="InterPro" id="IPR037523">
    <property type="entry name" value="VOC_core"/>
</dbReference>
<gene>
    <name evidence="2" type="ORF">ACFFGH_25765</name>
</gene>
<feature type="domain" description="VOC" evidence="1">
    <location>
        <begin position="4"/>
        <end position="139"/>
    </location>
</feature>
<dbReference type="EMBL" id="JBHLTG010000007">
    <property type="protein sequence ID" value="MFC0681252.1"/>
    <property type="molecule type" value="Genomic_DNA"/>
</dbReference>
<accession>A0ABV6RXQ6</accession>
<dbReference type="PANTHER" id="PTHR36503:SF1">
    <property type="entry name" value="BLR2520 PROTEIN"/>
    <property type="match status" value="1"/>
</dbReference>
<evidence type="ECO:0000313" key="2">
    <source>
        <dbReference type="EMBL" id="MFC0681252.1"/>
    </source>
</evidence>
<comment type="caution">
    <text evidence="2">The sequence shown here is derived from an EMBL/GenBank/DDBJ whole genome shotgun (WGS) entry which is preliminary data.</text>
</comment>
<dbReference type="PANTHER" id="PTHR36503">
    <property type="entry name" value="BLR2520 PROTEIN"/>
    <property type="match status" value="1"/>
</dbReference>
<dbReference type="Proteomes" id="UP001589896">
    <property type="component" value="Unassembled WGS sequence"/>
</dbReference>
<dbReference type="InterPro" id="IPR004360">
    <property type="entry name" value="Glyas_Fos-R_dOase_dom"/>
</dbReference>
<dbReference type="Gene3D" id="3.10.180.10">
    <property type="entry name" value="2,3-Dihydroxybiphenyl 1,2-Dioxygenase, domain 1"/>
    <property type="match status" value="1"/>
</dbReference>
<proteinExistence type="predicted"/>
<dbReference type="InterPro" id="IPR029068">
    <property type="entry name" value="Glyas_Bleomycin-R_OHBP_Dase"/>
</dbReference>
<evidence type="ECO:0000313" key="3">
    <source>
        <dbReference type="Proteomes" id="UP001589896"/>
    </source>
</evidence>
<evidence type="ECO:0000259" key="1">
    <source>
        <dbReference type="PROSITE" id="PS51819"/>
    </source>
</evidence>
<sequence length="144" mass="15009">MESHIDTITLAVADLDRALAFYRDGLGLPTSGIIGEEFPGSDTAPAGRAAMFQLGNGVILSLYPAAELAKDAGLSPSDVAGHGFSIGHTVSTSQEVDDLLAAAEAAGGRVVGDVGERPWGIYSGYFIDPDGHLWEIVHFLRTPA</sequence>
<dbReference type="RefSeq" id="WP_386673696.1">
    <property type="nucleotide sequence ID" value="NZ_JBHLTG010000007.1"/>
</dbReference>
<name>A0ABV6RXQ6_9GAMM</name>
<dbReference type="SUPFAM" id="SSF54593">
    <property type="entry name" value="Glyoxalase/Bleomycin resistance protein/Dihydroxybiphenyl dioxygenase"/>
    <property type="match status" value="1"/>
</dbReference>
<keyword evidence="3" id="KW-1185">Reference proteome</keyword>